<evidence type="ECO:0000313" key="5">
    <source>
        <dbReference type="Proteomes" id="UP000256686"/>
    </source>
</evidence>
<feature type="chain" id="PRO_5017659564" description="Fibronectin type-III domain-containing protein" evidence="2">
    <location>
        <begin position="19"/>
        <end position="797"/>
    </location>
</feature>
<feature type="signal peptide" evidence="2">
    <location>
        <begin position="1"/>
        <end position="18"/>
    </location>
</feature>
<dbReference type="InterPro" id="IPR026444">
    <property type="entry name" value="Secre_tail"/>
</dbReference>
<accession>A0A3D9C247</accession>
<sequence>MKKILLLCLLTVSLFLSAQITLGEGSTKVGRVPIDNFSSYSYSQQIFKKEEINTNAAGNITGLKFYLDPASTITNSSDWVVYMGHTSKTGFTSAGDWVPVSALTEVYTGTISNINGMVELTFATPFTYNNTQNLVIAVDENGSGSDYGDDRVFYVHHLNYAPKSAIIRTSYIDVDSSDPGNGNLLDYRPVVSFTGLTPKALPSCTNVMSPINNAVLVPVTPEIKWYASAGATSYKISIGTTPGGSNIVNQQTVSTTSFTPSAPLSLNTNYYVRIIAVGTGGSSSGCFETKFTTTPPPPSNDECAAAVTLTVNPDMNCGAVTAGTTLAATDSSVDIDPCYGTPDDDVWYKFTATDSGHIISLSNVASVGSEDSDYIGFQIFSGDCNGLTSIVCSSYSGVSIAEGLTVGETYYVRVYSMDEGGQFAQSFNICVGTLPPPPTNDDCTTAITLTVNPNMNCSSKTFGHTRGATESSQSVSPCYGEVDDDVWYKFTATSTAHVISLSNMISIGTEDSYSLLFQVFSGDCSNPTSIECSDYDDMKVISNLTAGETYYIRVYTDGGAGEAQSFDICIGTIPPPPVNDNCLGALVASVFPYAYTQSDAAGATNNDGIIDICSNAMNDGTWFTFTGDGTVHNIKVTMPEGSNFDAQLGVYNGTCDNLVCVNTVDDGLTGGAEETMSVPTVAGTVYYVNVGHYDGGEDQMEGTFTITINKETLGTAEVSKANKNEIKVYPNPFAEVLNISKTDQVKSVSLLDVSGRLVKTIENPSSALHLGDLKQGMYMVVLNMKDGSQQVIKAIKK</sequence>
<dbReference type="Pfam" id="PF18962">
    <property type="entry name" value="Por_Secre_tail"/>
    <property type="match status" value="1"/>
</dbReference>
<evidence type="ECO:0000313" key="4">
    <source>
        <dbReference type="EMBL" id="REC59602.1"/>
    </source>
</evidence>
<keyword evidence="5" id="KW-1185">Reference proteome</keyword>
<dbReference type="NCBIfam" id="TIGR04183">
    <property type="entry name" value="Por_Secre_tail"/>
    <property type="match status" value="1"/>
</dbReference>
<dbReference type="InterPro" id="IPR056600">
    <property type="entry name" value="GBD_T9SS_assoc"/>
</dbReference>
<evidence type="ECO:0000256" key="1">
    <source>
        <dbReference type="ARBA" id="ARBA00022729"/>
    </source>
</evidence>
<dbReference type="Gene3D" id="2.60.120.380">
    <property type="match status" value="3"/>
</dbReference>
<dbReference type="RefSeq" id="WP_115973496.1">
    <property type="nucleotide sequence ID" value="NZ_QNVT01000035.1"/>
</dbReference>
<name>A0A3D9C247_9FLAO</name>
<dbReference type="SUPFAM" id="SSF49265">
    <property type="entry name" value="Fibronectin type III"/>
    <property type="match status" value="1"/>
</dbReference>
<gene>
    <name evidence="4" type="ORF">DRF65_25335</name>
</gene>
<protein>
    <recommendedName>
        <fullName evidence="3">Fibronectin type-III domain-containing protein</fullName>
    </recommendedName>
</protein>
<evidence type="ECO:0000256" key="2">
    <source>
        <dbReference type="SAM" id="SignalP"/>
    </source>
</evidence>
<dbReference type="Proteomes" id="UP000256686">
    <property type="component" value="Unassembled WGS sequence"/>
</dbReference>
<dbReference type="Gene3D" id="2.60.40.10">
    <property type="entry name" value="Immunoglobulins"/>
    <property type="match status" value="1"/>
</dbReference>
<organism evidence="4 5">
    <name type="scientific">Chryseobacterium pennae</name>
    <dbReference type="NCBI Taxonomy" id="2258962"/>
    <lineage>
        <taxon>Bacteria</taxon>
        <taxon>Pseudomonadati</taxon>
        <taxon>Bacteroidota</taxon>
        <taxon>Flavobacteriia</taxon>
        <taxon>Flavobacteriales</taxon>
        <taxon>Weeksellaceae</taxon>
        <taxon>Chryseobacterium group</taxon>
        <taxon>Chryseobacterium</taxon>
    </lineage>
</organism>
<comment type="caution">
    <text evidence="4">The sequence shown here is derived from an EMBL/GenBank/DDBJ whole genome shotgun (WGS) entry which is preliminary data.</text>
</comment>
<dbReference type="PROSITE" id="PS50853">
    <property type="entry name" value="FN3"/>
    <property type="match status" value="1"/>
</dbReference>
<reference evidence="5" key="1">
    <citation type="submission" date="2018-06" db="EMBL/GenBank/DDBJ databases">
        <authorList>
            <person name="Lum Nde A."/>
            <person name="Hugo C."/>
        </authorList>
    </citation>
    <scope>NUCLEOTIDE SEQUENCE [LARGE SCALE GENOMIC DNA]</scope>
    <source>
        <strain evidence="5">1_F178</strain>
    </source>
</reference>
<evidence type="ECO:0000259" key="3">
    <source>
        <dbReference type="PROSITE" id="PS50853"/>
    </source>
</evidence>
<feature type="domain" description="Fibronectin type-III" evidence="3">
    <location>
        <begin position="198"/>
        <end position="297"/>
    </location>
</feature>
<dbReference type="Pfam" id="PF23759">
    <property type="entry name" value="GBD_T9SS_assoc"/>
    <property type="match status" value="2"/>
</dbReference>
<dbReference type="AlphaFoldDB" id="A0A3D9C247"/>
<dbReference type="InterPro" id="IPR036116">
    <property type="entry name" value="FN3_sf"/>
</dbReference>
<keyword evidence="1 2" id="KW-0732">Signal</keyword>
<proteinExistence type="predicted"/>
<dbReference type="InterPro" id="IPR003961">
    <property type="entry name" value="FN3_dom"/>
</dbReference>
<dbReference type="EMBL" id="QNVT01000035">
    <property type="protein sequence ID" value="REC59602.1"/>
    <property type="molecule type" value="Genomic_DNA"/>
</dbReference>
<dbReference type="InterPro" id="IPR013783">
    <property type="entry name" value="Ig-like_fold"/>
</dbReference>